<dbReference type="EMBL" id="UOGE01000018">
    <property type="protein sequence ID" value="VAX17115.1"/>
    <property type="molecule type" value="Genomic_DNA"/>
</dbReference>
<dbReference type="SUPFAM" id="SSF51735">
    <property type="entry name" value="NAD(P)-binding Rossmann-fold domains"/>
    <property type="match status" value="1"/>
</dbReference>
<gene>
    <name evidence="3" type="ORF">MNBD_NITROSPINAE02-1325</name>
</gene>
<dbReference type="Gene3D" id="3.40.50.720">
    <property type="entry name" value="NAD(P)-binding Rossmann-like Domain"/>
    <property type="match status" value="1"/>
</dbReference>
<dbReference type="InterPro" id="IPR036291">
    <property type="entry name" value="NAD(P)-bd_dom_sf"/>
</dbReference>
<dbReference type="PROSITE" id="PS00061">
    <property type="entry name" value="ADH_SHORT"/>
    <property type="match status" value="1"/>
</dbReference>
<dbReference type="CDD" id="cd05374">
    <property type="entry name" value="17beta-HSD-like_SDR_c"/>
    <property type="match status" value="1"/>
</dbReference>
<organism evidence="3">
    <name type="scientific">hydrothermal vent metagenome</name>
    <dbReference type="NCBI Taxonomy" id="652676"/>
    <lineage>
        <taxon>unclassified sequences</taxon>
        <taxon>metagenomes</taxon>
        <taxon>ecological metagenomes</taxon>
    </lineage>
</organism>
<evidence type="ECO:0000256" key="1">
    <source>
        <dbReference type="ARBA" id="ARBA00006484"/>
    </source>
</evidence>
<accession>A0A3B1CEE6</accession>
<dbReference type="InterPro" id="IPR002347">
    <property type="entry name" value="SDR_fam"/>
</dbReference>
<dbReference type="PANTHER" id="PTHR44169">
    <property type="entry name" value="NADPH-DEPENDENT 1-ACYLDIHYDROXYACETONE PHOSPHATE REDUCTASE"/>
    <property type="match status" value="1"/>
</dbReference>
<dbReference type="InterPro" id="IPR020904">
    <property type="entry name" value="Sc_DH/Rdtase_CS"/>
</dbReference>
<proteinExistence type="inferred from homology"/>
<dbReference type="PANTHER" id="PTHR44169:SF6">
    <property type="entry name" value="NADPH-DEPENDENT 1-ACYLDIHYDROXYACETONE PHOSPHATE REDUCTASE"/>
    <property type="match status" value="1"/>
</dbReference>
<reference evidence="3" key="1">
    <citation type="submission" date="2018-06" db="EMBL/GenBank/DDBJ databases">
        <authorList>
            <person name="Zhirakovskaya E."/>
        </authorList>
    </citation>
    <scope>NUCLEOTIDE SEQUENCE</scope>
</reference>
<comment type="similarity">
    <text evidence="1">Belongs to the short-chain dehydrogenases/reductases (SDR) family.</text>
</comment>
<evidence type="ECO:0000256" key="2">
    <source>
        <dbReference type="ARBA" id="ARBA00023002"/>
    </source>
</evidence>
<keyword evidence="2" id="KW-0560">Oxidoreductase</keyword>
<name>A0A3B1CEE6_9ZZZZ</name>
<dbReference type="AlphaFoldDB" id="A0A3B1CEE6"/>
<dbReference type="PRINTS" id="PR00081">
    <property type="entry name" value="GDHRDH"/>
</dbReference>
<protein>
    <submittedName>
        <fullName evidence="3">NAD(P)-dependent oxidoreductase EC-YbbO</fullName>
    </submittedName>
</protein>
<dbReference type="Pfam" id="PF00106">
    <property type="entry name" value="adh_short"/>
    <property type="match status" value="1"/>
</dbReference>
<sequence>MFWFGIVCLNKFFFGDLVDGVSEFMGKSILITGCSSGIGFCVAKGLKDRGYQTLATCRRDEDVERLKELGFDSFKLDLADSSSIKKAVAQTIQKTGGRLFALFNNGAYGMAGAVEDLSRDAIREQFEVNLFGTMELTNLLIPVMRKHFEGRIIQNSSVLGLVSLPYRGAYNASKFALEGLTDAMRLELSDSGIYVSLIESGPILSNFRKNVYKAFNRHIDPSKSVHAEIYKTLEHRLTREGAIQKGTLPPEAVLKKVIHALESDSPKIRYYVTIHTHIAAILKRALPFGMLDWVIKREG</sequence>
<evidence type="ECO:0000313" key="3">
    <source>
        <dbReference type="EMBL" id="VAX17115.1"/>
    </source>
</evidence>
<dbReference type="GO" id="GO:0016491">
    <property type="term" value="F:oxidoreductase activity"/>
    <property type="evidence" value="ECO:0007669"/>
    <property type="project" value="UniProtKB-KW"/>
</dbReference>